<organism evidence="1 2">
    <name type="scientific">Leucobacter massiliensis</name>
    <dbReference type="NCBI Taxonomy" id="1686285"/>
    <lineage>
        <taxon>Bacteria</taxon>
        <taxon>Bacillati</taxon>
        <taxon>Actinomycetota</taxon>
        <taxon>Actinomycetes</taxon>
        <taxon>Micrococcales</taxon>
        <taxon>Microbacteriaceae</taxon>
        <taxon>Leucobacter</taxon>
    </lineage>
</organism>
<reference evidence="1 2" key="1">
    <citation type="journal article" date="2017" name="New Microbes New Infect">
        <title>Genome sequence of 'Leucobacter massiliensis' sp. nov. isolated from human pharynx after travel to the 2014 Hajj.</title>
        <authorList>
            <person name="Leangapichart T."/>
            <person name="Gautret P."/>
            <person name="Nguyen T.T."/>
            <person name="Armstrong N."/>
            <person name="Rolain J.M."/>
        </authorList>
    </citation>
    <scope>NUCLEOTIDE SEQUENCE [LARGE SCALE GENOMIC DNA]</scope>
    <source>
        <strain evidence="1 2">122RC15</strain>
    </source>
</reference>
<evidence type="ECO:0000313" key="2">
    <source>
        <dbReference type="Proteomes" id="UP000238650"/>
    </source>
</evidence>
<evidence type="ECO:0000313" key="1">
    <source>
        <dbReference type="EMBL" id="PRI10995.1"/>
    </source>
</evidence>
<keyword evidence="2" id="KW-1185">Reference proteome</keyword>
<dbReference type="Gene3D" id="3.40.30.10">
    <property type="entry name" value="Glutaredoxin"/>
    <property type="match status" value="1"/>
</dbReference>
<dbReference type="AlphaFoldDB" id="A0A2S9QN36"/>
<dbReference type="InterPro" id="IPR036249">
    <property type="entry name" value="Thioredoxin-like_sf"/>
</dbReference>
<dbReference type="SUPFAM" id="SSF52833">
    <property type="entry name" value="Thioredoxin-like"/>
    <property type="match status" value="1"/>
</dbReference>
<dbReference type="Proteomes" id="UP000238650">
    <property type="component" value="Unassembled WGS sequence"/>
</dbReference>
<dbReference type="RefSeq" id="WP_105805454.1">
    <property type="nucleotide sequence ID" value="NZ_MWZD01000017.1"/>
</dbReference>
<protein>
    <submittedName>
        <fullName evidence="1">Thioredoxin family protein</fullName>
    </submittedName>
</protein>
<dbReference type="OrthoDB" id="8779161at2"/>
<dbReference type="Pfam" id="PF05768">
    <property type="entry name" value="Glrx-like"/>
    <property type="match status" value="1"/>
</dbReference>
<accession>A0A2S9QN36</accession>
<gene>
    <name evidence="1" type="ORF">B4915_08965</name>
</gene>
<sequence length="99" mass="11002">MTVVQLTLIGKPGCHLCDDARETIAAVRAELRARGVETELEELDILADSGLARLHAEEIPVVQIDGRRHAIWRVDPARLSAAIEKAAARGRRHPWRKHA</sequence>
<name>A0A2S9QN36_9MICO</name>
<proteinExistence type="predicted"/>
<dbReference type="EMBL" id="MWZD01000017">
    <property type="protein sequence ID" value="PRI10995.1"/>
    <property type="molecule type" value="Genomic_DNA"/>
</dbReference>
<dbReference type="InterPro" id="IPR008554">
    <property type="entry name" value="Glutaredoxin-like"/>
</dbReference>
<comment type="caution">
    <text evidence="1">The sequence shown here is derived from an EMBL/GenBank/DDBJ whole genome shotgun (WGS) entry which is preliminary data.</text>
</comment>